<feature type="transmembrane region" description="Helical" evidence="1">
    <location>
        <begin position="34"/>
        <end position="51"/>
    </location>
</feature>
<keyword evidence="1" id="KW-0812">Transmembrane</keyword>
<organism evidence="2 3">
    <name type="scientific">Nocardioides aquaticus</name>
    <dbReference type="NCBI Taxonomy" id="160826"/>
    <lineage>
        <taxon>Bacteria</taxon>
        <taxon>Bacillati</taxon>
        <taxon>Actinomycetota</taxon>
        <taxon>Actinomycetes</taxon>
        <taxon>Propionibacteriales</taxon>
        <taxon>Nocardioidaceae</taxon>
        <taxon>Nocardioides</taxon>
    </lineage>
</organism>
<keyword evidence="1" id="KW-0472">Membrane</keyword>
<accession>A0ABX8EI74</accession>
<proteinExistence type="predicted"/>
<reference evidence="2 3" key="1">
    <citation type="submission" date="2021-05" db="EMBL/GenBank/DDBJ databases">
        <title>Complete genome of Nocardioides aquaticus KCTC 9944T isolated from meromictic and hypersaline Ekho Lake, Antarctica.</title>
        <authorList>
            <person name="Hwang K."/>
            <person name="Kim K.M."/>
            <person name="Choe H."/>
        </authorList>
    </citation>
    <scope>NUCLEOTIDE SEQUENCE [LARGE SCALE GENOMIC DNA]</scope>
    <source>
        <strain evidence="2 3">KCTC 9944</strain>
    </source>
</reference>
<feature type="transmembrane region" description="Helical" evidence="1">
    <location>
        <begin position="12"/>
        <end position="28"/>
    </location>
</feature>
<gene>
    <name evidence="2" type="ORF">ENKNEFLB_02359</name>
</gene>
<evidence type="ECO:0000313" key="2">
    <source>
        <dbReference type="EMBL" id="QVT79969.1"/>
    </source>
</evidence>
<protein>
    <submittedName>
        <fullName evidence="2">Uncharacterized protein</fullName>
    </submittedName>
</protein>
<evidence type="ECO:0000256" key="1">
    <source>
        <dbReference type="SAM" id="Phobius"/>
    </source>
</evidence>
<feature type="transmembrane region" description="Helical" evidence="1">
    <location>
        <begin position="63"/>
        <end position="85"/>
    </location>
</feature>
<dbReference type="Proteomes" id="UP000679307">
    <property type="component" value="Chromosome"/>
</dbReference>
<sequence>MESIARNRHRWAAGLWVVVVLLNLEALANGWRGAVSFVGSAMVYGVIAYMVGSRQDRDHVTFWRPLLVVWVFIVAATVAWTIYLSVADGEIAWRAAESLILQGLLMALVISAYRRTNAGRPWRSTPNGAPTGA</sequence>
<evidence type="ECO:0000313" key="3">
    <source>
        <dbReference type="Proteomes" id="UP000679307"/>
    </source>
</evidence>
<feature type="transmembrane region" description="Helical" evidence="1">
    <location>
        <begin position="91"/>
        <end position="113"/>
    </location>
</feature>
<name>A0ABX8EI74_9ACTN</name>
<dbReference type="RefSeq" id="WP_214055606.1">
    <property type="nucleotide sequence ID" value="NZ_BAAAHS010000044.1"/>
</dbReference>
<dbReference type="EMBL" id="CP075371">
    <property type="protein sequence ID" value="QVT79969.1"/>
    <property type="molecule type" value="Genomic_DNA"/>
</dbReference>
<keyword evidence="3" id="KW-1185">Reference proteome</keyword>
<keyword evidence="1" id="KW-1133">Transmembrane helix</keyword>